<dbReference type="Proteomes" id="UP000323521">
    <property type="component" value="Chromosome"/>
</dbReference>
<protein>
    <submittedName>
        <fullName evidence="6">Chemotaxis protein</fullName>
    </submittedName>
</protein>
<dbReference type="OrthoDB" id="3192at2"/>
<reference evidence="6 7" key="1">
    <citation type="submission" date="2016-10" db="EMBL/GenBank/DDBJ databases">
        <title>Complete Genome Sequence of Peptococcaceae strain DCMF.</title>
        <authorList>
            <person name="Edwards R.J."/>
            <person name="Holland S.I."/>
            <person name="Deshpande N.P."/>
            <person name="Wong Y.K."/>
            <person name="Ertan H."/>
            <person name="Manefield M."/>
            <person name="Russell T.L."/>
            <person name="Lee M.J."/>
        </authorList>
    </citation>
    <scope>NUCLEOTIDE SEQUENCE [LARGE SCALE GENOMIC DNA]</scope>
    <source>
        <strain evidence="6 7">DCMF</strain>
    </source>
</reference>
<evidence type="ECO:0000256" key="4">
    <source>
        <dbReference type="SAM" id="Coils"/>
    </source>
</evidence>
<evidence type="ECO:0000313" key="7">
    <source>
        <dbReference type="Proteomes" id="UP000323521"/>
    </source>
</evidence>
<keyword evidence="4" id="KW-0175">Coiled coil</keyword>
<proteinExistence type="inferred from homology"/>
<dbReference type="PROSITE" id="PS50111">
    <property type="entry name" value="CHEMOTAXIS_TRANSDUC_2"/>
    <property type="match status" value="1"/>
</dbReference>
<dbReference type="InterPro" id="IPR051310">
    <property type="entry name" value="MCP_chemotaxis"/>
</dbReference>
<sequence>MSSNEKLYAILEHFLAVAPYINQFTVDDVGLCLFDREKVIWDVNPRTFHFDKETYVGEPLLPELAVYKAMQKRVRVIEEVPKEFYGVAYICVAVPIFENNEVVGGIELYQSVERKEKLLEIAKSIEQQIKTFETTIQQVAAEAEELSATGQALGSTSREANSQVGETDDIIQVIRKIADQTNLIGLNAAIEAARVGEQGRGFAVVAEEVRKLAHTSSVATKNIKQTLDKIKTAVQQINFAVKEVTTVADHQAAVLTEMTPAVDQLAQLADTIVSMAKGLTTDI</sequence>
<gene>
    <name evidence="6" type="ORF">DCMF_07880</name>
</gene>
<dbReference type="SUPFAM" id="SSF58104">
    <property type="entry name" value="Methyl-accepting chemotaxis protein (MCP) signaling domain"/>
    <property type="match status" value="1"/>
</dbReference>
<dbReference type="PANTHER" id="PTHR43531:SF11">
    <property type="entry name" value="METHYL-ACCEPTING CHEMOTAXIS PROTEIN 3"/>
    <property type="match status" value="1"/>
</dbReference>
<dbReference type="GO" id="GO:0005886">
    <property type="term" value="C:plasma membrane"/>
    <property type="evidence" value="ECO:0007669"/>
    <property type="project" value="TreeGrafter"/>
</dbReference>
<dbReference type="InterPro" id="IPR004089">
    <property type="entry name" value="MCPsignal_dom"/>
</dbReference>
<name>A0A3G1KRG4_FORW1</name>
<feature type="coiled-coil region" evidence="4">
    <location>
        <begin position="115"/>
        <end position="149"/>
    </location>
</feature>
<dbReference type="GO" id="GO:0006935">
    <property type="term" value="P:chemotaxis"/>
    <property type="evidence" value="ECO:0007669"/>
    <property type="project" value="UniProtKB-KW"/>
</dbReference>
<dbReference type="GO" id="GO:0004888">
    <property type="term" value="F:transmembrane signaling receptor activity"/>
    <property type="evidence" value="ECO:0007669"/>
    <property type="project" value="TreeGrafter"/>
</dbReference>
<dbReference type="AlphaFoldDB" id="A0A3G1KRG4"/>
<dbReference type="RefSeq" id="WP_148133924.1">
    <property type="nucleotide sequence ID" value="NZ_CP017634.1"/>
</dbReference>
<dbReference type="PANTHER" id="PTHR43531">
    <property type="entry name" value="PROTEIN ICFG"/>
    <property type="match status" value="1"/>
</dbReference>
<comment type="similarity">
    <text evidence="2">Belongs to the methyl-accepting chemotaxis (MCP) protein family.</text>
</comment>
<evidence type="ECO:0000313" key="6">
    <source>
        <dbReference type="EMBL" id="ATW24705.1"/>
    </source>
</evidence>
<keyword evidence="7" id="KW-1185">Reference proteome</keyword>
<keyword evidence="3" id="KW-0807">Transducer</keyword>
<evidence type="ECO:0000256" key="2">
    <source>
        <dbReference type="ARBA" id="ARBA00029447"/>
    </source>
</evidence>
<dbReference type="Pfam" id="PF00015">
    <property type="entry name" value="MCPsignal"/>
    <property type="match status" value="1"/>
</dbReference>
<organism evidence="6 7">
    <name type="scientific">Formimonas warabiya</name>
    <dbReference type="NCBI Taxonomy" id="1761012"/>
    <lineage>
        <taxon>Bacteria</taxon>
        <taxon>Bacillati</taxon>
        <taxon>Bacillota</taxon>
        <taxon>Clostridia</taxon>
        <taxon>Eubacteriales</taxon>
        <taxon>Peptococcaceae</taxon>
        <taxon>Candidatus Formimonas</taxon>
    </lineage>
</organism>
<evidence type="ECO:0000259" key="5">
    <source>
        <dbReference type="PROSITE" id="PS50111"/>
    </source>
</evidence>
<evidence type="ECO:0000256" key="1">
    <source>
        <dbReference type="ARBA" id="ARBA00022500"/>
    </source>
</evidence>
<feature type="domain" description="Methyl-accepting transducer" evidence="5">
    <location>
        <begin position="107"/>
        <end position="283"/>
    </location>
</feature>
<dbReference type="KEGG" id="fwa:DCMF_07880"/>
<dbReference type="EMBL" id="CP017634">
    <property type="protein sequence ID" value="ATW24705.1"/>
    <property type="molecule type" value="Genomic_DNA"/>
</dbReference>
<evidence type="ECO:0000256" key="3">
    <source>
        <dbReference type="PROSITE-ProRule" id="PRU00284"/>
    </source>
</evidence>
<dbReference type="GO" id="GO:0007165">
    <property type="term" value="P:signal transduction"/>
    <property type="evidence" value="ECO:0007669"/>
    <property type="project" value="UniProtKB-KW"/>
</dbReference>
<dbReference type="SMART" id="SM00283">
    <property type="entry name" value="MA"/>
    <property type="match status" value="1"/>
</dbReference>
<dbReference type="Gene3D" id="1.10.287.950">
    <property type="entry name" value="Methyl-accepting chemotaxis protein"/>
    <property type="match status" value="1"/>
</dbReference>
<keyword evidence="1" id="KW-0145">Chemotaxis</keyword>
<accession>A0A3G1KRG4</accession>